<dbReference type="InterPro" id="IPR050312">
    <property type="entry name" value="IolE/XylAMocC-like"/>
</dbReference>
<dbReference type="PANTHER" id="PTHR12110:SF41">
    <property type="entry name" value="INOSOSE DEHYDRATASE"/>
    <property type="match status" value="1"/>
</dbReference>
<dbReference type="GO" id="GO:0016853">
    <property type="term" value="F:isomerase activity"/>
    <property type="evidence" value="ECO:0007669"/>
    <property type="project" value="UniProtKB-KW"/>
</dbReference>
<dbReference type="PANTHER" id="PTHR12110">
    <property type="entry name" value="HYDROXYPYRUVATE ISOMERASE"/>
    <property type="match status" value="1"/>
</dbReference>
<sequence length="289" mass="32942">MIHRRTFLKQSGLAIAATTLLPGNIFASTVKQKVGLQLYSMRESLPQDVKGTLEKIAKVGFKEVETYGYSKENAFWGTSLKEFKKILDDNGLATPSGHYGMDPYLKENGAKDELMMAIDAANTLEQKYVIIPYLSEGLRNNYGRLADKLNEAGEVCKKAGLKLAYHNHDFEFDKFDGETAYEIMLRNTEKDLVSFEMDIYWVVRAGTDPVALIEKYPGRFPLWHVKDMSKTNPELNTEIGNGSIDYNKIFDYQKKSGAKHLILEQENFEIEPYKSLDESYNYIQQELLG</sequence>
<dbReference type="Proteomes" id="UP001262889">
    <property type="component" value="Unassembled WGS sequence"/>
</dbReference>
<dbReference type="Pfam" id="PF01261">
    <property type="entry name" value="AP_endonuc_2"/>
    <property type="match status" value="1"/>
</dbReference>
<protein>
    <submittedName>
        <fullName evidence="2">Sugar phosphate isomerase/epimerase</fullName>
    </submittedName>
</protein>
<evidence type="ECO:0000259" key="1">
    <source>
        <dbReference type="Pfam" id="PF01261"/>
    </source>
</evidence>
<proteinExistence type="predicted"/>
<dbReference type="InterPro" id="IPR006311">
    <property type="entry name" value="TAT_signal"/>
</dbReference>
<keyword evidence="2" id="KW-0413">Isomerase</keyword>
<accession>A0ABU3C7F4</accession>
<name>A0ABU3C7F4_9FLAO</name>
<feature type="domain" description="Xylose isomerase-like TIM barrel" evidence="1">
    <location>
        <begin position="53"/>
        <end position="280"/>
    </location>
</feature>
<gene>
    <name evidence="2" type="ORF">RM553_05280</name>
</gene>
<dbReference type="Gene3D" id="3.20.20.150">
    <property type="entry name" value="Divalent-metal-dependent TIM barrel enzymes"/>
    <property type="match status" value="1"/>
</dbReference>
<organism evidence="2 3">
    <name type="scientific">Autumnicola tepida</name>
    <dbReference type="NCBI Taxonomy" id="3075595"/>
    <lineage>
        <taxon>Bacteria</taxon>
        <taxon>Pseudomonadati</taxon>
        <taxon>Bacteroidota</taxon>
        <taxon>Flavobacteriia</taxon>
        <taxon>Flavobacteriales</taxon>
        <taxon>Flavobacteriaceae</taxon>
        <taxon>Autumnicola</taxon>
    </lineage>
</organism>
<keyword evidence="3" id="KW-1185">Reference proteome</keyword>
<comment type="caution">
    <text evidence="2">The sequence shown here is derived from an EMBL/GenBank/DDBJ whole genome shotgun (WGS) entry which is preliminary data.</text>
</comment>
<reference evidence="2 3" key="1">
    <citation type="submission" date="2023-09" db="EMBL/GenBank/DDBJ databases">
        <authorList>
            <person name="Rey-Velasco X."/>
        </authorList>
    </citation>
    <scope>NUCLEOTIDE SEQUENCE [LARGE SCALE GENOMIC DNA]</scope>
    <source>
        <strain evidence="2 3">F363</strain>
    </source>
</reference>
<dbReference type="SUPFAM" id="SSF51658">
    <property type="entry name" value="Xylose isomerase-like"/>
    <property type="match status" value="1"/>
</dbReference>
<dbReference type="InterPro" id="IPR036237">
    <property type="entry name" value="Xyl_isomerase-like_sf"/>
</dbReference>
<dbReference type="InterPro" id="IPR013022">
    <property type="entry name" value="Xyl_isomerase-like_TIM-brl"/>
</dbReference>
<dbReference type="RefSeq" id="WP_311533915.1">
    <property type="nucleotide sequence ID" value="NZ_JAVRHQ010000004.1"/>
</dbReference>
<dbReference type="EMBL" id="JAVRHQ010000004">
    <property type="protein sequence ID" value="MDT0642241.1"/>
    <property type="molecule type" value="Genomic_DNA"/>
</dbReference>
<evidence type="ECO:0000313" key="3">
    <source>
        <dbReference type="Proteomes" id="UP001262889"/>
    </source>
</evidence>
<evidence type="ECO:0000313" key="2">
    <source>
        <dbReference type="EMBL" id="MDT0642241.1"/>
    </source>
</evidence>
<dbReference type="PROSITE" id="PS51318">
    <property type="entry name" value="TAT"/>
    <property type="match status" value="1"/>
</dbReference>